<dbReference type="InterPro" id="IPR032812">
    <property type="entry name" value="SbsA_Ig"/>
</dbReference>
<evidence type="ECO:0000256" key="2">
    <source>
        <dbReference type="SAM" id="SignalP"/>
    </source>
</evidence>
<feature type="chain" id="PRO_5024316105" evidence="2">
    <location>
        <begin position="20"/>
        <end position="2137"/>
    </location>
</feature>
<dbReference type="Gene3D" id="2.130.10.130">
    <property type="entry name" value="Integrin alpha, N-terminal"/>
    <property type="match status" value="6"/>
</dbReference>
<dbReference type="InterPro" id="IPR014755">
    <property type="entry name" value="Cu-Rt/internalin_Ig-like"/>
</dbReference>
<organism evidence="5 6">
    <name type="scientific">Tenacibaculum adriaticum</name>
    <dbReference type="NCBI Taxonomy" id="413713"/>
    <lineage>
        <taxon>Bacteria</taxon>
        <taxon>Pseudomonadati</taxon>
        <taxon>Bacteroidota</taxon>
        <taxon>Flavobacteriia</taxon>
        <taxon>Flavobacteriales</taxon>
        <taxon>Flavobacteriaceae</taxon>
        <taxon>Tenacibaculum</taxon>
    </lineage>
</organism>
<evidence type="ECO:0000259" key="3">
    <source>
        <dbReference type="Pfam" id="PF13205"/>
    </source>
</evidence>
<name>A0A5S5DVC9_9FLAO</name>
<evidence type="ECO:0000259" key="4">
    <source>
        <dbReference type="Pfam" id="PF18962"/>
    </source>
</evidence>
<feature type="domain" description="SbsA Ig-like" evidence="3">
    <location>
        <begin position="484"/>
        <end position="580"/>
    </location>
</feature>
<feature type="signal peptide" evidence="2">
    <location>
        <begin position="1"/>
        <end position="19"/>
    </location>
</feature>
<dbReference type="RefSeq" id="WP_148869799.1">
    <property type="nucleotide sequence ID" value="NZ_VNIA01000002.1"/>
</dbReference>
<dbReference type="SUPFAM" id="SSF69318">
    <property type="entry name" value="Integrin alpha N-terminal domain"/>
    <property type="match status" value="3"/>
</dbReference>
<feature type="domain" description="SbsA Ig-like" evidence="3">
    <location>
        <begin position="1147"/>
        <end position="1247"/>
    </location>
</feature>
<accession>A0A5S5DVC9</accession>
<evidence type="ECO:0000313" key="6">
    <source>
        <dbReference type="Proteomes" id="UP000323136"/>
    </source>
</evidence>
<dbReference type="NCBIfam" id="TIGR04183">
    <property type="entry name" value="Por_Secre_tail"/>
    <property type="match status" value="1"/>
</dbReference>
<dbReference type="EMBL" id="VNIA01000002">
    <property type="protein sequence ID" value="TYP99006.1"/>
    <property type="molecule type" value="Genomic_DNA"/>
</dbReference>
<keyword evidence="6" id="KW-1185">Reference proteome</keyword>
<dbReference type="OrthoDB" id="786002at2"/>
<feature type="domain" description="SbsA Ig-like" evidence="3">
    <location>
        <begin position="1049"/>
        <end position="1145"/>
    </location>
</feature>
<feature type="domain" description="SbsA Ig-like" evidence="3">
    <location>
        <begin position="22"/>
        <end position="103"/>
    </location>
</feature>
<dbReference type="InterPro" id="IPR028994">
    <property type="entry name" value="Integrin_alpha_N"/>
</dbReference>
<evidence type="ECO:0000256" key="1">
    <source>
        <dbReference type="ARBA" id="ARBA00022729"/>
    </source>
</evidence>
<dbReference type="Pfam" id="PF18962">
    <property type="entry name" value="Por_Secre_tail"/>
    <property type="match status" value="1"/>
</dbReference>
<dbReference type="InterPro" id="IPR026444">
    <property type="entry name" value="Secre_tail"/>
</dbReference>
<reference evidence="5 6" key="1">
    <citation type="submission" date="2019-07" db="EMBL/GenBank/DDBJ databases">
        <title>Genomic Encyclopedia of Type Strains, Phase IV (KMG-IV): sequencing the most valuable type-strain genomes for metagenomic binning, comparative biology and taxonomic classification.</title>
        <authorList>
            <person name="Goeker M."/>
        </authorList>
    </citation>
    <scope>NUCLEOTIDE SEQUENCE [LARGE SCALE GENOMIC DNA]</scope>
    <source>
        <strain evidence="5 6">DSM 18961</strain>
    </source>
</reference>
<dbReference type="Gene3D" id="2.60.40.1220">
    <property type="match status" value="3"/>
</dbReference>
<protein>
    <submittedName>
        <fullName evidence="5">Putative secreted protein (Por secretion system target)</fullName>
    </submittedName>
</protein>
<dbReference type="Proteomes" id="UP000323136">
    <property type="component" value="Unassembled WGS sequence"/>
</dbReference>
<dbReference type="PANTHER" id="PTHR44103:SF1">
    <property type="entry name" value="PROPROTEIN CONVERTASE P"/>
    <property type="match status" value="1"/>
</dbReference>
<evidence type="ECO:0000313" key="5">
    <source>
        <dbReference type="EMBL" id="TYP99006.1"/>
    </source>
</evidence>
<feature type="domain" description="SbsA Ig-like" evidence="3">
    <location>
        <begin position="585"/>
        <end position="682"/>
    </location>
</feature>
<feature type="domain" description="Secretion system C-terminal sorting" evidence="4">
    <location>
        <begin position="2072"/>
        <end position="2135"/>
    </location>
</feature>
<gene>
    <name evidence="5" type="ORF">C7447_102324</name>
</gene>
<dbReference type="Pfam" id="PF13517">
    <property type="entry name" value="FG-GAP_3"/>
    <property type="match status" value="10"/>
</dbReference>
<dbReference type="PANTHER" id="PTHR44103">
    <property type="entry name" value="PROPROTEIN CONVERTASE P"/>
    <property type="match status" value="1"/>
</dbReference>
<keyword evidence="1 2" id="KW-0732">Signal</keyword>
<proteinExistence type="predicted"/>
<sequence>MKTNYLFLLLLLTVSFVRGQDLITTNPIAQEINVAADTNIVLFFNTTIDAGSITSANIVVTGSQTGTIEGVFTGGDTNTITFNPDNNFKSGELITVAATRGLESGGIPLITSNIFHFTVVTTSVPVPIVPTEHIVSSNINRVDSVVTGDIDGDGDLDMVSSASNDSTLIWYENDGASDPTFTTNLISDSIIAIRSAKIGDVDGDGDLDILAVSESDSTILWFDNDGAADPTFTQRIVTSTASSPRILTVGDIDSDGDLDILSGSLLSRRIYWYENDGAATPSFAKRLLTSTLNGATAITVGDLDSDGDLDIITADVNDKIDWYENDGEVNPSFTKNPITNAVDWPGGLAVGDLDGDGDLDIVSSSLDNKVHWYENDGETNPTFTQIIISGIIDKPTNIVSADMNGDGNLDIVVGNHKNNVITWYINDGAENPVFTTIEVSTTTLQATAINVGDMDADGDIDIVASSINNNVNITWHETQNNIFLTNTLPIAESRNVLEDANIILTFSAPIDATTVTSTNIEVTGSQSGNITGIFTGGGHNVITFNPTTNFIPGEIITVTTTAGLESSGFTLANPTVFQFTVAKSKLISSSPAATSNNIAADTDIELIFDSVIDNATVTPNTIMITGSQTGIIEGVFTGGDTNTITFNPTTNFKPGEIITVTITTKAESIGIPLTSPITFSFTIATARVPAPVSFTKKIITDTADRAYDVSVGDVDGDGDLDVLSASLNDDTIAWYANDGGADPTFTKIIVTDTADGASSVSVGDVDNDGDLDILAASRDDDTVAWYANDGTTNPTFTKMIVTNTADGVFEANLYDIDGDGDLDILAASRDDDTVAWYENDGATNPTFTKRIITETADGTYGACAGDLDGDGDIDIISTSFYGDTVAWYENNGAVNPVFTKIVISNTDDGPFKVSVGDVDNDGNLDILSTSYYDGEIIWYKNDGAADPSFSKIIINNTSPTASTIILADINGDENLDILSNIRTSNTVTWYENNGESNPTFNETVITNTANTVYAVCVGDIDGDGDLDILSASGTDDTIAWYETQNSVFLTHTLPIAESINVLKDANLVLTFSAPIDAATVTSANIEVTGSQSGNITGIFTGGGHNVITFNPTTNFIPGETITVTTTAGLESSGFTLANPTVFQFTVAQPELISSSPAATSNNIEADTDIELIFDSVIDAGSVTSANIVVIGSQTGIIEGVFTGGDTNTITFNPDNNFKPGEIITVTITTKLESIGIPFTSPITFSFTIVTARVPAPVSFIKKVITDTADGAYNISVGDVDGDGDLDILSASLNDDTIAWYANDGTTNPTFTKMIVTDTADGASSVSVGDVDNDGDLDILAGSYLDDTIAWYANDGATNPTFTKMIVTNTADGVFEANLYDMDGDGDLDILAASRDDDTVAWYQNDGDTNPTFTKRIVSDTEDETYGVSAGDLDGDGDIDIISTSFYGDTVAWYENNGAVNPVFTKIVISNTDNGPYRVSVGDVDKDGNLDILSTSYSDGEIIWYKNDGAADPSFSKIMINNTSPTASSIILADINGDEHLDILSNIRTSDTVTWYENNGESNPTFNETVITNTADGVYTVCVGDIDGDGDLDILSASADNNTIAWYETTTSLNIFTAANGNWSVPTNWSLLSVPLPTDDTEIPTDKIATIDTNITIDNLRVDGSLNINSGKSLTVTGDLTQNGMLTIQSNATSSGSLRVLGTATGNITYNRYIKDDNWRLISAPVVGQIYNDSWVSTHSIAFGTGNNRGISTYNNDGLVWEYFQAGDSHTFNSGVGYSIKTTGSSSLGFTGNMITSDVPLSITEGTSSKWNLIGNPYPSFINANSGADATNNFLTINAEHLDPANVALYYWNPATSTYDIINHASNATYIAPGQGFFVNSINGGTILNFKETMQSTQEGDLFFRSTNDRPEIKLNITNSTTTKSTDIKYITSTTKGLDPGYDAATFNGVTTSFDIYTHLVNDSEGVNFALQCLPDSDYENMIIPIGINATEGTDIKFSTESINLPEGIHVFLEDKEAGLFILLDEPTNNYTITLNTQINGIGRFYLHTKSQVLSNKDIIENLKNITVYKSAKKEITIAGLQGSAQLTVFSLSGKELVKTSIKSNGKTAINLPTFSTGIYIVKLNSDVIEVTKKIILE</sequence>
<comment type="caution">
    <text evidence="5">The sequence shown here is derived from an EMBL/GenBank/DDBJ whole genome shotgun (WGS) entry which is preliminary data.</text>
</comment>
<dbReference type="Pfam" id="PF13205">
    <property type="entry name" value="Big_5"/>
    <property type="match status" value="5"/>
</dbReference>
<dbReference type="InterPro" id="IPR013517">
    <property type="entry name" value="FG-GAP"/>
</dbReference>